<evidence type="ECO:0000259" key="4">
    <source>
        <dbReference type="PROSITE" id="PS51206"/>
    </source>
</evidence>
<dbReference type="PROSITE" id="PS51206">
    <property type="entry name" value="SF3_HELICASE_1"/>
    <property type="match status" value="1"/>
</dbReference>
<name>A0A6C0B773_9ZZZZ</name>
<organism evidence="5">
    <name type="scientific">viral metagenome</name>
    <dbReference type="NCBI Taxonomy" id="1070528"/>
    <lineage>
        <taxon>unclassified sequences</taxon>
        <taxon>metagenomes</taxon>
        <taxon>organismal metagenomes</taxon>
    </lineage>
</organism>
<evidence type="ECO:0000256" key="3">
    <source>
        <dbReference type="ARBA" id="ARBA00022840"/>
    </source>
</evidence>
<dbReference type="InterPro" id="IPR051620">
    <property type="entry name" value="ORF904-like_C"/>
</dbReference>
<accession>A0A6C0B773</accession>
<sequence>MKVVKKSIVTKPPTTWSQSGEYENYLKSHSINKDAPLPITNTRIGDKNKDNKIYGGSYHIDDTEYITKFLPMYAEKVFDKMEPEYLTEKQLDKNGPIYADLDLHFAYDVSERIIDKEYLDDLMDTYLDVLKKIYQFDDEQSFRMFLMQKQSVNRLADKTKTKDGIHLMIGIQADRTVQIILRDRVMKEISEKWDSLPLINQWNDVFDEGITIGFTNVQLFGSRKPNHEAYELTYVYDIKYNSEIQEFSVSPIKLSEFSVSENIAELSVRNTNIPSFFMKNDFAIVYNEYKNLRGSGKKSITSTVTRPVTNTFDSAFLSSNMASYIRNIKSQEQLDILVAAFLENIKNLDYDVKEAHEYALALPPSYYEDGSYAKWIRTGWALKNTDDEGRLLISWIKMSSQAKNFKYSDIPSLCDTWSKMDMRKLTGGVTKRSLMHWVKQDAHEKYLEIRGESIEFYLEKTISGNGVSCKDKSNKAECGDWDLAKVLHVLYKDLFVCSSIKSNNWYYYTNNRWTEDETGSTLRKMISTEMRELYNKKTIGQLNGMMTAIAPSTDEGNEDEQANIRKIRSQRILNICQRLNRTSEKKNIMTEARDLFYDSNFLNKLDTNPHLLCFNNGVVDFKDKIFRKGRPDDYISKCTGIDFIRIDKVRDANVINEINGFFQELFPDKQLYDYMRDYLASVLVGTTSNQTFNMFIGGGSNGKSKLIDLMKLVLGDYKGEVPLSLVTGERTRIGGLAPEIVQLKGVRFAVMQEPEKGVKLNEGKMKELTGGDSIQARAPYMLQAVTFVPQFKLAVCSNTMMEIGSNDHGTWRRICVVPFEALFTENPVADDPGKPHQFKIDKNIQEKFENWKEVFAATLVEHAFKTDGMVTICDRVMGASNEYRQNQDFLAEFIRDKVETKKEAEKRGDTTSIFKIRKKEVTMEFNNWYKDTYGNGRGCPNPKDIHEYMDKQFGRQRNQVWDGVRIKYDHNGPLAYSDTSSISDNISVNDL</sequence>
<dbReference type="PANTHER" id="PTHR35372">
    <property type="entry name" value="ATP BINDING PROTEIN-RELATED"/>
    <property type="match status" value="1"/>
</dbReference>
<keyword evidence="1" id="KW-0547">Nucleotide-binding</keyword>
<dbReference type="InterPro" id="IPR006500">
    <property type="entry name" value="Helicase_put_C_phage/plasmid"/>
</dbReference>
<evidence type="ECO:0000256" key="2">
    <source>
        <dbReference type="ARBA" id="ARBA00022801"/>
    </source>
</evidence>
<dbReference type="GO" id="GO:0005524">
    <property type="term" value="F:ATP binding"/>
    <property type="evidence" value="ECO:0007669"/>
    <property type="project" value="UniProtKB-KW"/>
</dbReference>
<dbReference type="InterPro" id="IPR014015">
    <property type="entry name" value="Helicase_SF3_DNA-vir"/>
</dbReference>
<dbReference type="InterPro" id="IPR014818">
    <property type="entry name" value="Phage/plasmid_primase_P4_C"/>
</dbReference>
<dbReference type="Pfam" id="PF23162">
    <property type="entry name" value="AEP_C962R"/>
    <property type="match status" value="1"/>
</dbReference>
<dbReference type="AlphaFoldDB" id="A0A6C0B773"/>
<dbReference type="EMBL" id="MN739089">
    <property type="protein sequence ID" value="QHS87936.1"/>
    <property type="molecule type" value="Genomic_DNA"/>
</dbReference>
<evidence type="ECO:0000313" key="5">
    <source>
        <dbReference type="EMBL" id="QHS87936.1"/>
    </source>
</evidence>
<feature type="domain" description="SF3 helicase" evidence="4">
    <location>
        <begin position="670"/>
        <end position="832"/>
    </location>
</feature>
<dbReference type="GO" id="GO:0016817">
    <property type="term" value="F:hydrolase activity, acting on acid anhydrides"/>
    <property type="evidence" value="ECO:0007669"/>
    <property type="project" value="InterPro"/>
</dbReference>
<dbReference type="Gene3D" id="3.40.50.300">
    <property type="entry name" value="P-loop containing nucleotide triphosphate hydrolases"/>
    <property type="match status" value="1"/>
</dbReference>
<dbReference type="Pfam" id="PF08706">
    <property type="entry name" value="D5_N"/>
    <property type="match status" value="1"/>
</dbReference>
<keyword evidence="2" id="KW-0378">Hydrolase</keyword>
<keyword evidence="3" id="KW-0067">ATP-binding</keyword>
<dbReference type="InterPro" id="IPR027417">
    <property type="entry name" value="P-loop_NTPase"/>
</dbReference>
<proteinExistence type="predicted"/>
<dbReference type="SMART" id="SM00885">
    <property type="entry name" value="D5_N"/>
    <property type="match status" value="1"/>
</dbReference>
<dbReference type="Pfam" id="PF08707">
    <property type="entry name" value="PriCT_2"/>
    <property type="match status" value="1"/>
</dbReference>
<dbReference type="PANTHER" id="PTHR35372:SF2">
    <property type="entry name" value="SF3 HELICASE DOMAIN-CONTAINING PROTEIN"/>
    <property type="match status" value="1"/>
</dbReference>
<dbReference type="InterPro" id="IPR014819">
    <property type="entry name" value="PriCT_2"/>
</dbReference>
<protein>
    <recommendedName>
        <fullName evidence="4">SF3 helicase domain-containing protein</fullName>
    </recommendedName>
</protein>
<evidence type="ECO:0000256" key="1">
    <source>
        <dbReference type="ARBA" id="ARBA00022741"/>
    </source>
</evidence>
<dbReference type="NCBIfam" id="TIGR01613">
    <property type="entry name" value="primase_Cterm"/>
    <property type="match status" value="1"/>
</dbReference>
<reference evidence="5" key="1">
    <citation type="journal article" date="2020" name="Nature">
        <title>Giant virus diversity and host interactions through global metagenomics.</title>
        <authorList>
            <person name="Schulz F."/>
            <person name="Roux S."/>
            <person name="Paez-Espino D."/>
            <person name="Jungbluth S."/>
            <person name="Walsh D.A."/>
            <person name="Denef V.J."/>
            <person name="McMahon K.D."/>
            <person name="Konstantinidis K.T."/>
            <person name="Eloe-Fadrosh E.A."/>
            <person name="Kyrpides N.C."/>
            <person name="Woyke T."/>
        </authorList>
    </citation>
    <scope>NUCLEOTIDE SEQUENCE</scope>
    <source>
        <strain evidence="5">GVMAG-M-3300010158-13</strain>
    </source>
</reference>
<dbReference type="InterPro" id="IPR056443">
    <property type="entry name" value="AEP_C962R"/>
</dbReference>